<dbReference type="SUPFAM" id="SSF55811">
    <property type="entry name" value="Nudix"/>
    <property type="match status" value="1"/>
</dbReference>
<dbReference type="InterPro" id="IPR015797">
    <property type="entry name" value="NUDIX_hydrolase-like_dom_sf"/>
</dbReference>
<evidence type="ECO:0000313" key="3">
    <source>
        <dbReference type="EMBL" id="CUU56992.1"/>
    </source>
</evidence>
<dbReference type="CDD" id="cd03674">
    <property type="entry name" value="NUDIX_Hydrolase"/>
    <property type="match status" value="1"/>
</dbReference>
<dbReference type="PANTHER" id="PTHR43736">
    <property type="entry name" value="ADP-RIBOSE PYROPHOSPHATASE"/>
    <property type="match status" value="1"/>
</dbReference>
<sequence length="193" mass="21101">MPVSNDDIANTISAYLDVYPTDTEAFAALLETARGSEAPLASRATTPGHVTCGAVVVTPDRRVLQIRHRRLERWLLPGGHIEPEDDSLLATAMRELAEEAGISGGSVSPVLERPVDLHAHVIPANPIKVEPEHTHYDFRFLVAVDQAVATSPNEEEVSDFRWIPLLELPGQLGGRVRATLLTRKLPDPARRSP</sequence>
<proteinExistence type="inferred from homology"/>
<organism evidence="3 4">
    <name type="scientific">Parafrankia irregularis</name>
    <dbReference type="NCBI Taxonomy" id="795642"/>
    <lineage>
        <taxon>Bacteria</taxon>
        <taxon>Bacillati</taxon>
        <taxon>Actinomycetota</taxon>
        <taxon>Actinomycetes</taxon>
        <taxon>Frankiales</taxon>
        <taxon>Frankiaceae</taxon>
        <taxon>Parafrankia</taxon>
    </lineage>
</organism>
<dbReference type="PROSITE" id="PS51462">
    <property type="entry name" value="NUDIX"/>
    <property type="match status" value="1"/>
</dbReference>
<dbReference type="AlphaFoldDB" id="A0A0S4QN20"/>
<reference evidence="4" key="1">
    <citation type="submission" date="2015-11" db="EMBL/GenBank/DDBJ databases">
        <authorList>
            <person name="Varghese N."/>
        </authorList>
    </citation>
    <scope>NUCLEOTIDE SEQUENCE [LARGE SCALE GENOMIC DNA]</scope>
    <source>
        <strain evidence="4">DSM 45899</strain>
    </source>
</reference>
<dbReference type="Gene3D" id="3.90.79.10">
    <property type="entry name" value="Nucleoside Triphosphate Pyrophosphohydrolase"/>
    <property type="match status" value="1"/>
</dbReference>
<dbReference type="InterPro" id="IPR000086">
    <property type="entry name" value="NUDIX_hydrolase_dom"/>
</dbReference>
<gene>
    <name evidence="3" type="ORF">Ga0074812_1107</name>
</gene>
<evidence type="ECO:0000256" key="1">
    <source>
        <dbReference type="ARBA" id="ARBA00005582"/>
    </source>
</evidence>
<feature type="domain" description="Nudix hydrolase" evidence="2">
    <location>
        <begin position="47"/>
        <end position="185"/>
    </location>
</feature>
<dbReference type="PANTHER" id="PTHR43736:SF1">
    <property type="entry name" value="DIHYDRONEOPTERIN TRIPHOSPHATE DIPHOSPHATASE"/>
    <property type="match status" value="1"/>
</dbReference>
<comment type="similarity">
    <text evidence="1">Belongs to the Nudix hydrolase family.</text>
</comment>
<name>A0A0S4QN20_9ACTN</name>
<evidence type="ECO:0000313" key="4">
    <source>
        <dbReference type="Proteomes" id="UP000198802"/>
    </source>
</evidence>
<dbReference type="RefSeq" id="WP_091278200.1">
    <property type="nucleotide sequence ID" value="NZ_FAOZ01000010.1"/>
</dbReference>
<keyword evidence="4" id="KW-1185">Reference proteome</keyword>
<accession>A0A0S4QN20</accession>
<dbReference type="Proteomes" id="UP000198802">
    <property type="component" value="Unassembled WGS sequence"/>
</dbReference>
<dbReference type="EMBL" id="FAOZ01000010">
    <property type="protein sequence ID" value="CUU56992.1"/>
    <property type="molecule type" value="Genomic_DNA"/>
</dbReference>
<dbReference type="Pfam" id="PF00293">
    <property type="entry name" value="NUDIX"/>
    <property type="match status" value="1"/>
</dbReference>
<protein>
    <submittedName>
        <fullName evidence="3">8-oxo-dGTP pyrophosphatase MutT, NUDIX family</fullName>
    </submittedName>
</protein>
<evidence type="ECO:0000259" key="2">
    <source>
        <dbReference type="PROSITE" id="PS51462"/>
    </source>
</evidence>